<proteinExistence type="predicted"/>
<accession>A0A1I6KQ19</accession>
<evidence type="ECO:0000313" key="2">
    <source>
        <dbReference type="Proteomes" id="UP000199062"/>
    </source>
</evidence>
<dbReference type="STRING" id="767519.SAMN05216559_1259"/>
<reference evidence="1 2" key="1">
    <citation type="submission" date="2016-10" db="EMBL/GenBank/DDBJ databases">
        <authorList>
            <person name="de Groot N.N."/>
        </authorList>
    </citation>
    <scope>NUCLEOTIDE SEQUENCE [LARGE SCALE GENOMIC DNA]</scope>
    <source>
        <strain evidence="1 2">CGMCC 1.10457</strain>
    </source>
</reference>
<dbReference type="Proteomes" id="UP000199062">
    <property type="component" value="Unassembled WGS sequence"/>
</dbReference>
<sequence length="80" mass="9234">MPNGKPGDRPDTDVIVHGIDVYDDQEINEMIREIDRRTEGFYEHTEIDLYSDWESEFSGEETQLKESLVEILDNLDESGG</sequence>
<dbReference type="OrthoDB" id="385391at2157"/>
<organism evidence="1 2">
    <name type="scientific">Halomicrobium zhouii</name>
    <dbReference type="NCBI Taxonomy" id="767519"/>
    <lineage>
        <taxon>Archaea</taxon>
        <taxon>Methanobacteriati</taxon>
        <taxon>Methanobacteriota</taxon>
        <taxon>Stenosarchaea group</taxon>
        <taxon>Halobacteria</taxon>
        <taxon>Halobacteriales</taxon>
        <taxon>Haloarculaceae</taxon>
        <taxon>Halomicrobium</taxon>
    </lineage>
</organism>
<dbReference type="AlphaFoldDB" id="A0A1I6KQ19"/>
<gene>
    <name evidence="1" type="ORF">SAMN05216559_1259</name>
</gene>
<keyword evidence="2" id="KW-1185">Reference proteome</keyword>
<protein>
    <submittedName>
        <fullName evidence="1">Uncharacterized protein</fullName>
    </submittedName>
</protein>
<name>A0A1I6KQ19_9EURY</name>
<dbReference type="EMBL" id="FOZK01000001">
    <property type="protein sequence ID" value="SFR93277.1"/>
    <property type="molecule type" value="Genomic_DNA"/>
</dbReference>
<evidence type="ECO:0000313" key="1">
    <source>
        <dbReference type="EMBL" id="SFR93277.1"/>
    </source>
</evidence>
<dbReference type="RefSeq" id="WP_089814916.1">
    <property type="nucleotide sequence ID" value="NZ_FOZK01000001.1"/>
</dbReference>